<dbReference type="Proteomes" id="UP000256977">
    <property type="component" value="Unassembled WGS sequence"/>
</dbReference>
<dbReference type="AlphaFoldDB" id="A0A3D9KKQ0"/>
<comment type="function">
    <text evidence="5">Responsible for synthesis of pseudouridine from uracil-55 in the psi GC loop of transfer RNAs.</text>
</comment>
<dbReference type="GO" id="GO:0031119">
    <property type="term" value="P:tRNA pseudouridine synthesis"/>
    <property type="evidence" value="ECO:0007669"/>
    <property type="project" value="UniProtKB-UniRule"/>
</dbReference>
<evidence type="ECO:0000259" key="6">
    <source>
        <dbReference type="Pfam" id="PF01509"/>
    </source>
</evidence>
<organism evidence="8 9">
    <name type="scientific">Cohnella phaseoli</name>
    <dbReference type="NCBI Taxonomy" id="456490"/>
    <lineage>
        <taxon>Bacteria</taxon>
        <taxon>Bacillati</taxon>
        <taxon>Bacillota</taxon>
        <taxon>Bacilli</taxon>
        <taxon>Bacillales</taxon>
        <taxon>Paenibacillaceae</taxon>
        <taxon>Cohnella</taxon>
    </lineage>
</organism>
<dbReference type="EMBL" id="QRDZ01000003">
    <property type="protein sequence ID" value="RED86446.1"/>
    <property type="molecule type" value="Genomic_DNA"/>
</dbReference>
<dbReference type="InterPro" id="IPR002501">
    <property type="entry name" value="PsdUridine_synth_N"/>
</dbReference>
<dbReference type="Gene3D" id="3.30.2350.10">
    <property type="entry name" value="Pseudouridine synthase"/>
    <property type="match status" value="1"/>
</dbReference>
<dbReference type="Pfam" id="PF01509">
    <property type="entry name" value="TruB_N"/>
    <property type="match status" value="1"/>
</dbReference>
<evidence type="ECO:0000256" key="2">
    <source>
        <dbReference type="ARBA" id="ARBA00005642"/>
    </source>
</evidence>
<keyword evidence="9" id="KW-1185">Reference proteome</keyword>
<evidence type="ECO:0000256" key="3">
    <source>
        <dbReference type="ARBA" id="ARBA00022694"/>
    </source>
</evidence>
<comment type="catalytic activity">
    <reaction evidence="1 5">
        <text>uridine(55) in tRNA = pseudouridine(55) in tRNA</text>
        <dbReference type="Rhea" id="RHEA:42532"/>
        <dbReference type="Rhea" id="RHEA-COMP:10101"/>
        <dbReference type="Rhea" id="RHEA-COMP:10102"/>
        <dbReference type="ChEBI" id="CHEBI:65314"/>
        <dbReference type="ChEBI" id="CHEBI:65315"/>
        <dbReference type="EC" id="5.4.99.25"/>
    </reaction>
</comment>
<dbReference type="GO" id="GO:0003723">
    <property type="term" value="F:RNA binding"/>
    <property type="evidence" value="ECO:0007669"/>
    <property type="project" value="InterPro"/>
</dbReference>
<dbReference type="PANTHER" id="PTHR13767">
    <property type="entry name" value="TRNA-PSEUDOURIDINE SYNTHASE"/>
    <property type="match status" value="1"/>
</dbReference>
<proteinExistence type="inferred from homology"/>
<evidence type="ECO:0000313" key="9">
    <source>
        <dbReference type="Proteomes" id="UP000256977"/>
    </source>
</evidence>
<feature type="domain" description="Pseudouridine synthase II N-terminal" evidence="6">
    <location>
        <begin position="30"/>
        <end position="182"/>
    </location>
</feature>
<dbReference type="Pfam" id="PF16198">
    <property type="entry name" value="TruB_C_2"/>
    <property type="match status" value="1"/>
</dbReference>
<dbReference type="RefSeq" id="WP_116059563.1">
    <property type="nucleotide sequence ID" value="NZ_QRDZ01000003.1"/>
</dbReference>
<dbReference type="GO" id="GO:0160148">
    <property type="term" value="F:tRNA pseudouridine(55) synthase activity"/>
    <property type="evidence" value="ECO:0007669"/>
    <property type="project" value="UniProtKB-EC"/>
</dbReference>
<dbReference type="NCBIfam" id="TIGR00431">
    <property type="entry name" value="TruB"/>
    <property type="match status" value="1"/>
</dbReference>
<evidence type="ECO:0000256" key="1">
    <source>
        <dbReference type="ARBA" id="ARBA00000385"/>
    </source>
</evidence>
<dbReference type="FunFam" id="3.30.2350.10:FF:000011">
    <property type="entry name" value="tRNA pseudouridine synthase B"/>
    <property type="match status" value="1"/>
</dbReference>
<sequence>MTDGKRNWEGVLAIWKPAGWTSHDVVAKARRLLRERRIGHTGTLDPAVTGVLPLCVGRATRLVEYLQEAPKTYRAKLRFGIATDSEDLSGEIIERKDASFLTEPAIREAVFSFVGEIDQIPPMVSAVKVDGKRLYELARQGITVERKARRVTIHRIDVDEVTAGTDEPEVTFTVACSKGTYIRTLCVDIGRKLGVPAVMAELVRLESAGISQEHCVTLEEIPGLIEKGEMDGKLLAADRLLTQLPSTSAAEQESRYALQGKGIRTERLRPVPDRQGLWKLYRSDGVFLGLFSVDETTEWIRPVKVFHPSEDQPHDSQSD</sequence>
<reference evidence="8 9" key="1">
    <citation type="submission" date="2018-07" db="EMBL/GenBank/DDBJ databases">
        <title>Genomic Encyclopedia of Type Strains, Phase III (KMG-III): the genomes of soil and plant-associated and newly described type strains.</title>
        <authorList>
            <person name="Whitman W."/>
        </authorList>
    </citation>
    <scope>NUCLEOTIDE SEQUENCE [LARGE SCALE GENOMIC DNA]</scope>
    <source>
        <strain evidence="8 9">CECT 7287</strain>
    </source>
</reference>
<dbReference type="HAMAP" id="MF_01080">
    <property type="entry name" value="TruB_bact"/>
    <property type="match status" value="1"/>
</dbReference>
<evidence type="ECO:0000256" key="4">
    <source>
        <dbReference type="ARBA" id="ARBA00023235"/>
    </source>
</evidence>
<name>A0A3D9KKQ0_9BACL</name>
<dbReference type="CDD" id="cd02573">
    <property type="entry name" value="PseudoU_synth_EcTruB"/>
    <property type="match status" value="1"/>
</dbReference>
<comment type="caution">
    <text evidence="8">The sequence shown here is derived from an EMBL/GenBank/DDBJ whole genome shotgun (WGS) entry which is preliminary data.</text>
</comment>
<gene>
    <name evidence="5" type="primary">truB</name>
    <name evidence="8" type="ORF">DFP98_103301</name>
</gene>
<dbReference type="GO" id="GO:1990481">
    <property type="term" value="P:mRNA pseudouridine synthesis"/>
    <property type="evidence" value="ECO:0007669"/>
    <property type="project" value="TreeGrafter"/>
</dbReference>
<keyword evidence="4 5" id="KW-0413">Isomerase</keyword>
<dbReference type="PANTHER" id="PTHR13767:SF2">
    <property type="entry name" value="PSEUDOURIDYLATE SYNTHASE TRUB1"/>
    <property type="match status" value="1"/>
</dbReference>
<dbReference type="InterPro" id="IPR014780">
    <property type="entry name" value="tRNA_psdUridine_synth_TruB"/>
</dbReference>
<dbReference type="InterPro" id="IPR032819">
    <property type="entry name" value="TruB_C"/>
</dbReference>
<dbReference type="OrthoDB" id="9802309at2"/>
<feature type="domain" description="tRNA pseudouridylate synthase B C-terminal" evidence="7">
    <location>
        <begin position="183"/>
        <end position="233"/>
    </location>
</feature>
<evidence type="ECO:0000259" key="7">
    <source>
        <dbReference type="Pfam" id="PF16198"/>
    </source>
</evidence>
<dbReference type="SUPFAM" id="SSF55120">
    <property type="entry name" value="Pseudouridine synthase"/>
    <property type="match status" value="1"/>
</dbReference>
<evidence type="ECO:0000313" key="8">
    <source>
        <dbReference type="EMBL" id="RED86446.1"/>
    </source>
</evidence>
<dbReference type="EC" id="5.4.99.25" evidence="5"/>
<feature type="active site" description="Nucleophile" evidence="5">
    <location>
        <position position="45"/>
    </location>
</feature>
<dbReference type="InterPro" id="IPR020103">
    <property type="entry name" value="PsdUridine_synth_cat_dom_sf"/>
</dbReference>
<protein>
    <recommendedName>
        <fullName evidence="5">tRNA pseudouridine synthase B</fullName>
        <ecNumber evidence="5">5.4.99.25</ecNumber>
    </recommendedName>
    <alternativeName>
        <fullName evidence="5">tRNA pseudouridine(55) synthase</fullName>
        <shortName evidence="5">Psi55 synthase</shortName>
    </alternativeName>
    <alternativeName>
        <fullName evidence="5">tRNA pseudouridylate synthase</fullName>
    </alternativeName>
    <alternativeName>
        <fullName evidence="5">tRNA-uridine isomerase</fullName>
    </alternativeName>
</protein>
<accession>A0A3D9KKQ0</accession>
<evidence type="ECO:0000256" key="5">
    <source>
        <dbReference type="HAMAP-Rule" id="MF_01080"/>
    </source>
</evidence>
<comment type="similarity">
    <text evidence="2 5">Belongs to the pseudouridine synthase TruB family. Type 1 subfamily.</text>
</comment>
<keyword evidence="3 5" id="KW-0819">tRNA processing</keyword>